<dbReference type="FunFam" id="3.40.50.880:FF:000009">
    <property type="entry name" value="Imidazole glycerol phosphate synthase subunit HisH"/>
    <property type="match status" value="1"/>
</dbReference>
<evidence type="ECO:0000256" key="3">
    <source>
        <dbReference type="ARBA" id="ARBA00011152"/>
    </source>
</evidence>
<dbReference type="GO" id="GO:0016829">
    <property type="term" value="F:lyase activity"/>
    <property type="evidence" value="ECO:0007669"/>
    <property type="project" value="UniProtKB-KW"/>
</dbReference>
<keyword evidence="8 12" id="KW-0368">Histidine biosynthesis</keyword>
<keyword evidence="5 12" id="KW-0028">Amino-acid biosynthesis</keyword>
<dbReference type="HAMAP" id="MF_00278">
    <property type="entry name" value="HisH"/>
    <property type="match status" value="1"/>
</dbReference>
<dbReference type="GO" id="GO:0000107">
    <property type="term" value="F:imidazoleglycerol-phosphate synthase activity"/>
    <property type="evidence" value="ECO:0007669"/>
    <property type="project" value="UniProtKB-UniRule"/>
</dbReference>
<comment type="catalytic activity">
    <reaction evidence="11 12">
        <text>L-glutamine + H2O = L-glutamate + NH4(+)</text>
        <dbReference type="Rhea" id="RHEA:15889"/>
        <dbReference type="ChEBI" id="CHEBI:15377"/>
        <dbReference type="ChEBI" id="CHEBI:28938"/>
        <dbReference type="ChEBI" id="CHEBI:29985"/>
        <dbReference type="ChEBI" id="CHEBI:58359"/>
        <dbReference type="EC" id="3.5.1.2"/>
    </reaction>
</comment>
<dbReference type="NCBIfam" id="TIGR01855">
    <property type="entry name" value="IMP_synth_hisH"/>
    <property type="match status" value="1"/>
</dbReference>
<dbReference type="Gene3D" id="3.40.50.880">
    <property type="match status" value="1"/>
</dbReference>
<dbReference type="CDD" id="cd01748">
    <property type="entry name" value="GATase1_IGP_Synthase"/>
    <property type="match status" value="1"/>
</dbReference>
<keyword evidence="6 12" id="KW-0378">Hydrolase</keyword>
<dbReference type="PANTHER" id="PTHR42701">
    <property type="entry name" value="IMIDAZOLE GLYCEROL PHOSPHATE SYNTHASE SUBUNIT HISH"/>
    <property type="match status" value="1"/>
</dbReference>
<feature type="active site" evidence="12 13">
    <location>
        <position position="176"/>
    </location>
</feature>
<dbReference type="PROSITE" id="PS51273">
    <property type="entry name" value="GATASE_TYPE_1"/>
    <property type="match status" value="1"/>
</dbReference>
<evidence type="ECO:0000256" key="12">
    <source>
        <dbReference type="HAMAP-Rule" id="MF_00278"/>
    </source>
</evidence>
<keyword evidence="4 12" id="KW-0963">Cytoplasm</keyword>
<evidence type="ECO:0000256" key="5">
    <source>
        <dbReference type="ARBA" id="ARBA00022605"/>
    </source>
</evidence>
<accession>A0AA37SNH2</accession>
<dbReference type="InterPro" id="IPR010139">
    <property type="entry name" value="Imidazole-glycPsynth_HisH"/>
</dbReference>
<evidence type="ECO:0000256" key="1">
    <source>
        <dbReference type="ARBA" id="ARBA00004496"/>
    </source>
</evidence>
<evidence type="ECO:0000256" key="8">
    <source>
        <dbReference type="ARBA" id="ARBA00023102"/>
    </source>
</evidence>
<comment type="subcellular location">
    <subcellularLocation>
        <location evidence="1 12">Cytoplasm</location>
    </subcellularLocation>
</comment>
<dbReference type="InterPro" id="IPR017926">
    <property type="entry name" value="GATASE"/>
</dbReference>
<comment type="catalytic activity">
    <reaction evidence="10 12">
        <text>5-[(5-phospho-1-deoxy-D-ribulos-1-ylimino)methylamino]-1-(5-phospho-beta-D-ribosyl)imidazole-4-carboxamide + L-glutamine = D-erythro-1-(imidazol-4-yl)glycerol 3-phosphate + 5-amino-1-(5-phospho-beta-D-ribosyl)imidazole-4-carboxamide + L-glutamate + H(+)</text>
        <dbReference type="Rhea" id="RHEA:24793"/>
        <dbReference type="ChEBI" id="CHEBI:15378"/>
        <dbReference type="ChEBI" id="CHEBI:29985"/>
        <dbReference type="ChEBI" id="CHEBI:58278"/>
        <dbReference type="ChEBI" id="CHEBI:58359"/>
        <dbReference type="ChEBI" id="CHEBI:58475"/>
        <dbReference type="ChEBI" id="CHEBI:58525"/>
        <dbReference type="EC" id="4.3.2.10"/>
    </reaction>
</comment>
<dbReference type="GO" id="GO:0004359">
    <property type="term" value="F:glutaminase activity"/>
    <property type="evidence" value="ECO:0007669"/>
    <property type="project" value="UniProtKB-EC"/>
</dbReference>
<keyword evidence="7 12" id="KW-0315">Glutamine amidotransferase</keyword>
<feature type="domain" description="Glutamine amidotransferase" evidence="14">
    <location>
        <begin position="5"/>
        <end position="192"/>
    </location>
</feature>
<keyword evidence="16" id="KW-1185">Reference proteome</keyword>
<dbReference type="Pfam" id="PF00117">
    <property type="entry name" value="GATase"/>
    <property type="match status" value="1"/>
</dbReference>
<dbReference type="EMBL" id="BSOH01000005">
    <property type="protein sequence ID" value="GLR16314.1"/>
    <property type="molecule type" value="Genomic_DNA"/>
</dbReference>
<proteinExistence type="inferred from homology"/>
<evidence type="ECO:0000256" key="13">
    <source>
        <dbReference type="PIRSR" id="PIRSR000495-1"/>
    </source>
</evidence>
<evidence type="ECO:0000256" key="6">
    <source>
        <dbReference type="ARBA" id="ARBA00022801"/>
    </source>
</evidence>
<dbReference type="PANTHER" id="PTHR42701:SF1">
    <property type="entry name" value="IMIDAZOLE GLYCEROL PHOSPHATE SYNTHASE SUBUNIT HISH"/>
    <property type="match status" value="1"/>
</dbReference>
<dbReference type="SUPFAM" id="SSF52317">
    <property type="entry name" value="Class I glutamine amidotransferase-like"/>
    <property type="match status" value="1"/>
</dbReference>
<dbReference type="EC" id="3.5.1.2" evidence="12"/>
<comment type="caution">
    <text evidence="15">The sequence shown here is derived from an EMBL/GenBank/DDBJ whole genome shotgun (WGS) entry which is preliminary data.</text>
</comment>
<evidence type="ECO:0000256" key="2">
    <source>
        <dbReference type="ARBA" id="ARBA00005091"/>
    </source>
</evidence>
<evidence type="ECO:0000256" key="9">
    <source>
        <dbReference type="ARBA" id="ARBA00023239"/>
    </source>
</evidence>
<dbReference type="PIRSF" id="PIRSF000495">
    <property type="entry name" value="Amidotransf_hisH"/>
    <property type="match status" value="1"/>
</dbReference>
<protein>
    <recommendedName>
        <fullName evidence="12">Imidazole glycerol phosphate synthase subunit HisH</fullName>
        <ecNumber evidence="12">4.3.2.10</ecNumber>
    </recommendedName>
    <alternativeName>
        <fullName evidence="12">IGP synthase glutaminase subunit</fullName>
        <ecNumber evidence="12">3.5.1.2</ecNumber>
    </alternativeName>
    <alternativeName>
        <fullName evidence="12">IGP synthase subunit HisH</fullName>
    </alternativeName>
    <alternativeName>
        <fullName evidence="12">ImGP synthase subunit HisH</fullName>
        <shortName evidence="12">IGPS subunit HisH</shortName>
    </alternativeName>
</protein>
<dbReference type="InterPro" id="IPR029062">
    <property type="entry name" value="Class_I_gatase-like"/>
</dbReference>
<organism evidence="15 16">
    <name type="scientific">Portibacter lacus</name>
    <dbReference type="NCBI Taxonomy" id="1099794"/>
    <lineage>
        <taxon>Bacteria</taxon>
        <taxon>Pseudomonadati</taxon>
        <taxon>Bacteroidota</taxon>
        <taxon>Saprospiria</taxon>
        <taxon>Saprospirales</taxon>
        <taxon>Haliscomenobacteraceae</taxon>
        <taxon>Portibacter</taxon>
    </lineage>
</organism>
<dbReference type="AlphaFoldDB" id="A0AA37SNH2"/>
<dbReference type="EC" id="4.3.2.10" evidence="12"/>
<evidence type="ECO:0000313" key="16">
    <source>
        <dbReference type="Proteomes" id="UP001156666"/>
    </source>
</evidence>
<evidence type="ECO:0000313" key="15">
    <source>
        <dbReference type="EMBL" id="GLR16314.1"/>
    </source>
</evidence>
<dbReference type="RefSeq" id="WP_235293115.1">
    <property type="nucleotide sequence ID" value="NZ_BSOH01000005.1"/>
</dbReference>
<sequence length="194" mass="21493">MSNVVIIDYGAGNVQSVKFALERLGVQAVQSADAEVIKSADKVIFPGVGEARSAMEVITKMGLDKVIPALEQPCLGICLGMQLMCSFSEERDTPCLDIFQEKVKKFNIQHKVPHMGWNTVSIKDSKLLKGIADNASFYFVHSYYVPVGKYTIGVSDYGHEFSAIMQKDNFYGCQFHPEKSAINGSKLIKNFLEL</sequence>
<comment type="pathway">
    <text evidence="2 12">Amino-acid biosynthesis; L-histidine biosynthesis; L-histidine from 5-phospho-alpha-D-ribose 1-diphosphate: step 5/9.</text>
</comment>
<reference evidence="15" key="1">
    <citation type="journal article" date="2014" name="Int. J. Syst. Evol. Microbiol.">
        <title>Complete genome sequence of Corynebacterium casei LMG S-19264T (=DSM 44701T), isolated from a smear-ripened cheese.</title>
        <authorList>
            <consortium name="US DOE Joint Genome Institute (JGI-PGF)"/>
            <person name="Walter F."/>
            <person name="Albersmeier A."/>
            <person name="Kalinowski J."/>
            <person name="Ruckert C."/>
        </authorList>
    </citation>
    <scope>NUCLEOTIDE SEQUENCE</scope>
    <source>
        <strain evidence="15">NBRC 108769</strain>
    </source>
</reference>
<comment type="function">
    <text evidence="12">IGPS catalyzes the conversion of PRFAR and glutamine to IGP, AICAR and glutamate. The HisH subunit catalyzes the hydrolysis of glutamine to glutamate and ammonia as part of the synthesis of IGP and AICAR. The resulting ammonia molecule is channeled to the active site of HisF.</text>
</comment>
<evidence type="ECO:0000256" key="11">
    <source>
        <dbReference type="ARBA" id="ARBA00049534"/>
    </source>
</evidence>
<evidence type="ECO:0000256" key="7">
    <source>
        <dbReference type="ARBA" id="ARBA00022962"/>
    </source>
</evidence>
<evidence type="ECO:0000256" key="4">
    <source>
        <dbReference type="ARBA" id="ARBA00022490"/>
    </source>
</evidence>
<feature type="active site" evidence="12 13">
    <location>
        <position position="178"/>
    </location>
</feature>
<dbReference type="Proteomes" id="UP001156666">
    <property type="component" value="Unassembled WGS sequence"/>
</dbReference>
<feature type="active site" description="Nucleophile" evidence="12 13">
    <location>
        <position position="78"/>
    </location>
</feature>
<evidence type="ECO:0000259" key="14">
    <source>
        <dbReference type="Pfam" id="PF00117"/>
    </source>
</evidence>
<reference evidence="15" key="2">
    <citation type="submission" date="2023-01" db="EMBL/GenBank/DDBJ databases">
        <title>Draft genome sequence of Portibacter lacus strain NBRC 108769.</title>
        <authorList>
            <person name="Sun Q."/>
            <person name="Mori K."/>
        </authorList>
    </citation>
    <scope>NUCLEOTIDE SEQUENCE</scope>
    <source>
        <strain evidence="15">NBRC 108769</strain>
    </source>
</reference>
<keyword evidence="9 12" id="KW-0456">Lyase</keyword>
<comment type="subunit">
    <text evidence="3 12">Heterodimer of HisH and HisF.</text>
</comment>
<dbReference type="GO" id="GO:0000105">
    <property type="term" value="P:L-histidine biosynthetic process"/>
    <property type="evidence" value="ECO:0007669"/>
    <property type="project" value="UniProtKB-UniRule"/>
</dbReference>
<name>A0AA37SNH2_9BACT</name>
<dbReference type="GO" id="GO:0005737">
    <property type="term" value="C:cytoplasm"/>
    <property type="evidence" value="ECO:0007669"/>
    <property type="project" value="UniProtKB-SubCell"/>
</dbReference>
<gene>
    <name evidence="12 15" type="primary">hisH</name>
    <name evidence="15" type="ORF">GCM10007940_09290</name>
</gene>
<evidence type="ECO:0000256" key="10">
    <source>
        <dbReference type="ARBA" id="ARBA00047838"/>
    </source>
</evidence>